<dbReference type="Proteomes" id="UP000026960">
    <property type="component" value="Chromosome 6"/>
</dbReference>
<proteinExistence type="predicted"/>
<name>A0A0D3GDX9_9ORYZ</name>
<reference evidence="2" key="1">
    <citation type="journal article" date="2009" name="Rice">
        <title>De Novo Next Generation Sequencing of Plant Genomes.</title>
        <authorList>
            <person name="Rounsley S."/>
            <person name="Marri P.R."/>
            <person name="Yu Y."/>
            <person name="He R."/>
            <person name="Sisneros N."/>
            <person name="Goicoechea J.L."/>
            <person name="Lee S.J."/>
            <person name="Angelova A."/>
            <person name="Kudrna D."/>
            <person name="Luo M."/>
            <person name="Affourtit J."/>
            <person name="Desany B."/>
            <person name="Knight J."/>
            <person name="Niazi F."/>
            <person name="Egholm M."/>
            <person name="Wing R.A."/>
        </authorList>
    </citation>
    <scope>NUCLEOTIDE SEQUENCE [LARGE SCALE GENOMIC DNA]</scope>
    <source>
        <strain evidence="2">cv. IRGC 105608</strain>
    </source>
</reference>
<feature type="compositionally biased region" description="Low complexity" evidence="1">
    <location>
        <begin position="151"/>
        <end position="163"/>
    </location>
</feature>
<feature type="region of interest" description="Disordered" evidence="1">
    <location>
        <begin position="1"/>
        <end position="22"/>
    </location>
</feature>
<reference evidence="2" key="2">
    <citation type="submission" date="2015-03" db="UniProtKB">
        <authorList>
            <consortium name="EnsemblPlants"/>
        </authorList>
    </citation>
    <scope>IDENTIFICATION</scope>
</reference>
<keyword evidence="3" id="KW-1185">Reference proteome</keyword>
<dbReference type="PaxDb" id="65489-OBART06G06520.1"/>
<accession>A0A0D3GDX9</accession>
<sequence length="250" mass="26463">MPIAMESGRGHGGGGGDLFGLGGALRPAAASAAASSAGWGSDSRVGMLHCEDAAAAGEEEESDGEVESSYRGPLDTMDALQQALPRSRRRRGTKFDNSKSSFLVSAKDDVLSSQHTKPEVPSPKKRKGLLPSSVDKNKSQSKELSPVDDATSSPTNSTSSPTNCRKALYPAVVDSSPGKNRGYDERECCKNRPCHCLQTKSINVMDAFASPTIALLPELTSVQTKLVAISLNEVAELTDVISPSEKRRKN</sequence>
<feature type="compositionally biased region" description="Gly residues" evidence="1">
    <location>
        <begin position="10"/>
        <end position="22"/>
    </location>
</feature>
<feature type="region of interest" description="Disordered" evidence="1">
    <location>
        <begin position="51"/>
        <end position="184"/>
    </location>
</feature>
<feature type="compositionally biased region" description="Acidic residues" evidence="1">
    <location>
        <begin position="57"/>
        <end position="66"/>
    </location>
</feature>
<evidence type="ECO:0000313" key="3">
    <source>
        <dbReference type="Proteomes" id="UP000026960"/>
    </source>
</evidence>
<protein>
    <submittedName>
        <fullName evidence="2">Uncharacterized protein</fullName>
    </submittedName>
</protein>
<dbReference type="AlphaFoldDB" id="A0A0D3GDX9"/>
<dbReference type="eggNOG" id="ENOG502R8N7">
    <property type="taxonomic scope" value="Eukaryota"/>
</dbReference>
<dbReference type="STRING" id="65489.A0A0D3GDX9"/>
<evidence type="ECO:0000256" key="1">
    <source>
        <dbReference type="SAM" id="MobiDB-lite"/>
    </source>
</evidence>
<organism evidence="2">
    <name type="scientific">Oryza barthii</name>
    <dbReference type="NCBI Taxonomy" id="65489"/>
    <lineage>
        <taxon>Eukaryota</taxon>
        <taxon>Viridiplantae</taxon>
        <taxon>Streptophyta</taxon>
        <taxon>Embryophyta</taxon>
        <taxon>Tracheophyta</taxon>
        <taxon>Spermatophyta</taxon>
        <taxon>Magnoliopsida</taxon>
        <taxon>Liliopsida</taxon>
        <taxon>Poales</taxon>
        <taxon>Poaceae</taxon>
        <taxon>BOP clade</taxon>
        <taxon>Oryzoideae</taxon>
        <taxon>Oryzeae</taxon>
        <taxon>Oryzinae</taxon>
        <taxon>Oryza</taxon>
    </lineage>
</organism>
<evidence type="ECO:0000313" key="2">
    <source>
        <dbReference type="EnsemblPlants" id="OBART06G06520.1"/>
    </source>
</evidence>
<dbReference type="HOGENOM" id="CLU_066531_0_0_1"/>
<dbReference type="EnsemblPlants" id="OBART06G06520.1">
    <property type="protein sequence ID" value="OBART06G06520.1"/>
    <property type="gene ID" value="OBART06G06520"/>
</dbReference>
<dbReference type="Gramene" id="OBART06G06520.1">
    <property type="protein sequence ID" value="OBART06G06520.1"/>
    <property type="gene ID" value="OBART06G06520"/>
</dbReference>